<feature type="domain" description="Aspartate/ornithine carbamoyltransferase Asp/Orn-binding" evidence="8">
    <location>
        <begin position="173"/>
        <end position="314"/>
    </location>
</feature>
<comment type="similarity">
    <text evidence="2 7">Belongs to the aspartate/ornithine carbamoyltransferase superfamily. ATCase family.</text>
</comment>
<dbReference type="GO" id="GO:0006520">
    <property type="term" value="P:amino acid metabolic process"/>
    <property type="evidence" value="ECO:0007669"/>
    <property type="project" value="InterPro"/>
</dbReference>
<feature type="binding site" evidence="7">
    <location>
        <position position="157"/>
    </location>
    <ligand>
        <name>carbamoyl phosphate</name>
        <dbReference type="ChEBI" id="CHEBI:58228"/>
    </ligand>
</feature>
<feature type="binding site" evidence="7">
    <location>
        <position position="238"/>
    </location>
    <ligand>
        <name>L-aspartate</name>
        <dbReference type="ChEBI" id="CHEBI:29991"/>
    </ligand>
</feature>
<dbReference type="PROSITE" id="PS00097">
    <property type="entry name" value="CARBAMOYLTRANSFERASE"/>
    <property type="match status" value="1"/>
</dbReference>
<evidence type="ECO:0000256" key="5">
    <source>
        <dbReference type="ARBA" id="ARBA00043884"/>
    </source>
</evidence>
<dbReference type="EC" id="2.1.3.2" evidence="7"/>
<dbReference type="Pfam" id="PF00185">
    <property type="entry name" value="OTCace"/>
    <property type="match status" value="1"/>
</dbReference>
<feature type="binding site" evidence="7">
    <location>
        <position position="77"/>
    </location>
    <ligand>
        <name>carbamoyl phosphate</name>
        <dbReference type="ChEBI" id="CHEBI:58228"/>
    </ligand>
</feature>
<keyword evidence="11" id="KW-1185">Reference proteome</keyword>
<dbReference type="GO" id="GO:0005829">
    <property type="term" value="C:cytosol"/>
    <property type="evidence" value="ECO:0007669"/>
    <property type="project" value="TreeGrafter"/>
</dbReference>
<name>A0A369BMS7_9BACL</name>
<dbReference type="Pfam" id="PF02729">
    <property type="entry name" value="OTCace_N"/>
    <property type="match status" value="1"/>
</dbReference>
<sequence>MAAIRSAFCSNGGNSEMTMTASALKERSLLGLKELSSSEIGSILDRAAYWESRTEKVVPVLKDRFVANMFFENSTRTRFSFEMAEKRLGAEVLNFSAAVSSVEKGESIHDTVRTLESMGIDAGVIRLKPVGLLADLATKVSMPLINAGDGNNEHPTQALLDLYTMKKHFGELKGLKVSIIGDIKHSRVARSNLWALQKFGAEVKLCAPEIMQAPELGSYAPYVSMDEALCADVVMMLRVQLERHAEGLLRSAEQYRLEYGLTEERAALLAPHVIIMHPAPINRNVEIDDAVVEHPQSRIFKQMSNGVPIRMAVVERAMK</sequence>
<dbReference type="PANTHER" id="PTHR45753">
    <property type="entry name" value="ORNITHINE CARBAMOYLTRANSFERASE, MITOCHONDRIAL"/>
    <property type="match status" value="1"/>
</dbReference>
<dbReference type="PRINTS" id="PR00101">
    <property type="entry name" value="ATCASE"/>
</dbReference>
<evidence type="ECO:0000256" key="6">
    <source>
        <dbReference type="ARBA" id="ARBA00048859"/>
    </source>
</evidence>
<organism evidence="10 11">
    <name type="scientific">Fontibacillus phaseoli</name>
    <dbReference type="NCBI Taxonomy" id="1416533"/>
    <lineage>
        <taxon>Bacteria</taxon>
        <taxon>Bacillati</taxon>
        <taxon>Bacillota</taxon>
        <taxon>Bacilli</taxon>
        <taxon>Bacillales</taxon>
        <taxon>Paenibacillaceae</taxon>
        <taxon>Fontibacillus</taxon>
    </lineage>
</organism>
<dbReference type="InterPro" id="IPR006132">
    <property type="entry name" value="Asp/Orn_carbamoyltranf_P-bd"/>
</dbReference>
<dbReference type="GO" id="GO:0016597">
    <property type="term" value="F:amino acid binding"/>
    <property type="evidence" value="ECO:0007669"/>
    <property type="project" value="InterPro"/>
</dbReference>
<keyword evidence="3 7" id="KW-0808">Transferase</keyword>
<keyword evidence="4 7" id="KW-0665">Pyrimidine biosynthesis</keyword>
<dbReference type="PRINTS" id="PR00100">
    <property type="entry name" value="AOTCASE"/>
</dbReference>
<dbReference type="GO" id="GO:0004070">
    <property type="term" value="F:aspartate carbamoyltransferase activity"/>
    <property type="evidence" value="ECO:0007669"/>
    <property type="project" value="UniProtKB-UniRule"/>
</dbReference>
<feature type="binding site" evidence="7">
    <location>
        <position position="104"/>
    </location>
    <ligand>
        <name>L-aspartate</name>
        <dbReference type="ChEBI" id="CHEBI:29991"/>
    </ligand>
</feature>
<feature type="binding site" evidence="7">
    <location>
        <position position="280"/>
    </location>
    <ligand>
        <name>carbamoyl phosphate</name>
        <dbReference type="ChEBI" id="CHEBI:58228"/>
    </ligand>
</feature>
<dbReference type="UniPathway" id="UPA00070">
    <property type="reaction ID" value="UER00116"/>
</dbReference>
<feature type="binding site" evidence="7">
    <location>
        <position position="76"/>
    </location>
    <ligand>
        <name>carbamoyl phosphate</name>
        <dbReference type="ChEBI" id="CHEBI:58228"/>
    </ligand>
</feature>
<evidence type="ECO:0000256" key="2">
    <source>
        <dbReference type="ARBA" id="ARBA00008896"/>
    </source>
</evidence>
<proteinExistence type="inferred from homology"/>
<dbReference type="SUPFAM" id="SSF53671">
    <property type="entry name" value="Aspartate/ornithine carbamoyltransferase"/>
    <property type="match status" value="1"/>
</dbReference>
<comment type="catalytic activity">
    <reaction evidence="6 7">
        <text>carbamoyl phosphate + L-aspartate = N-carbamoyl-L-aspartate + phosphate + H(+)</text>
        <dbReference type="Rhea" id="RHEA:20013"/>
        <dbReference type="ChEBI" id="CHEBI:15378"/>
        <dbReference type="ChEBI" id="CHEBI:29991"/>
        <dbReference type="ChEBI" id="CHEBI:32814"/>
        <dbReference type="ChEBI" id="CHEBI:43474"/>
        <dbReference type="ChEBI" id="CHEBI:58228"/>
        <dbReference type="EC" id="2.1.3.2"/>
    </reaction>
</comment>
<accession>A0A369BMS7</accession>
<dbReference type="NCBIfam" id="TIGR00670">
    <property type="entry name" value="asp_carb_tr"/>
    <property type="match status" value="1"/>
</dbReference>
<dbReference type="Proteomes" id="UP000253090">
    <property type="component" value="Unassembled WGS sequence"/>
</dbReference>
<dbReference type="InterPro" id="IPR006130">
    <property type="entry name" value="Asp/Orn_carbamoylTrfase"/>
</dbReference>
<gene>
    <name evidence="7" type="primary">pyrB</name>
    <name evidence="10" type="ORF">DFP94_101440</name>
</gene>
<dbReference type="HAMAP" id="MF_00001">
    <property type="entry name" value="Asp_carb_tr"/>
    <property type="match status" value="1"/>
</dbReference>
<dbReference type="GO" id="GO:0044205">
    <property type="term" value="P:'de novo' UMP biosynthetic process"/>
    <property type="evidence" value="ECO:0007669"/>
    <property type="project" value="UniProtKB-UniRule"/>
</dbReference>
<dbReference type="Gene3D" id="3.40.50.1370">
    <property type="entry name" value="Aspartate/ornithine carbamoyltransferase"/>
    <property type="match status" value="2"/>
</dbReference>
<dbReference type="AlphaFoldDB" id="A0A369BMS7"/>
<feature type="domain" description="Aspartate/ornithine carbamoyltransferase carbamoyl-P binding" evidence="9">
    <location>
        <begin position="27"/>
        <end position="166"/>
    </location>
</feature>
<dbReference type="InterPro" id="IPR006131">
    <property type="entry name" value="Asp_carbamoyltransf_Asp/Orn-bd"/>
</dbReference>
<comment type="function">
    <text evidence="5 7">Catalyzes the condensation of carbamoyl phosphate and aspartate to form carbamoyl aspartate and inorganic phosphate, the committed step in the de novo pyrimidine nucleotide biosynthesis pathway.</text>
</comment>
<dbReference type="EMBL" id="QPJW01000001">
    <property type="protein sequence ID" value="RCX22853.1"/>
    <property type="molecule type" value="Genomic_DNA"/>
</dbReference>
<evidence type="ECO:0000256" key="1">
    <source>
        <dbReference type="ARBA" id="ARBA00004852"/>
    </source>
</evidence>
<evidence type="ECO:0000256" key="4">
    <source>
        <dbReference type="ARBA" id="ARBA00022975"/>
    </source>
</evidence>
<feature type="binding site" evidence="7">
    <location>
        <position position="126"/>
    </location>
    <ligand>
        <name>carbamoyl phosphate</name>
        <dbReference type="ChEBI" id="CHEBI:58228"/>
    </ligand>
</feature>
<evidence type="ECO:0000256" key="3">
    <source>
        <dbReference type="ARBA" id="ARBA00022679"/>
    </source>
</evidence>
<protein>
    <recommendedName>
        <fullName evidence="7">Aspartate carbamoyltransferase</fullName>
        <ecNumber evidence="7">2.1.3.2</ecNumber>
    </recommendedName>
    <alternativeName>
        <fullName evidence="7">Aspartate transcarbamylase</fullName>
        <shortName evidence="7">ATCase</shortName>
    </alternativeName>
</protein>
<dbReference type="PANTHER" id="PTHR45753:SF6">
    <property type="entry name" value="ASPARTATE CARBAMOYLTRANSFERASE"/>
    <property type="match status" value="1"/>
</dbReference>
<comment type="pathway">
    <text evidence="1 7">Pyrimidine metabolism; UMP biosynthesis via de novo pathway; (S)-dihydroorotate from bicarbonate: step 2/3.</text>
</comment>
<dbReference type="NCBIfam" id="NF002032">
    <property type="entry name" value="PRK00856.1"/>
    <property type="match status" value="1"/>
</dbReference>
<feature type="binding site" evidence="7">
    <location>
        <position position="154"/>
    </location>
    <ligand>
        <name>carbamoyl phosphate</name>
        <dbReference type="ChEBI" id="CHEBI:58228"/>
    </ligand>
</feature>
<evidence type="ECO:0000259" key="9">
    <source>
        <dbReference type="Pfam" id="PF02729"/>
    </source>
</evidence>
<evidence type="ECO:0000259" key="8">
    <source>
        <dbReference type="Pfam" id="PF00185"/>
    </source>
</evidence>
<feature type="binding site" evidence="7">
    <location>
        <position position="279"/>
    </location>
    <ligand>
        <name>carbamoyl phosphate</name>
        <dbReference type="ChEBI" id="CHEBI:58228"/>
    </ligand>
</feature>
<evidence type="ECO:0000313" key="11">
    <source>
        <dbReference type="Proteomes" id="UP000253090"/>
    </source>
</evidence>
<dbReference type="GO" id="GO:0006207">
    <property type="term" value="P:'de novo' pyrimidine nucleobase biosynthetic process"/>
    <property type="evidence" value="ECO:0007669"/>
    <property type="project" value="InterPro"/>
</dbReference>
<dbReference type="InterPro" id="IPR002082">
    <property type="entry name" value="Asp_carbamoyltransf"/>
</dbReference>
<feature type="binding site" evidence="7">
    <location>
        <position position="187"/>
    </location>
    <ligand>
        <name>L-aspartate</name>
        <dbReference type="ChEBI" id="CHEBI:29991"/>
    </ligand>
</feature>
<reference evidence="10 11" key="1">
    <citation type="submission" date="2018-07" db="EMBL/GenBank/DDBJ databases">
        <title>Genomic Encyclopedia of Type Strains, Phase III (KMG-III): the genomes of soil and plant-associated and newly described type strains.</title>
        <authorList>
            <person name="Whitman W."/>
        </authorList>
    </citation>
    <scope>NUCLEOTIDE SEQUENCE [LARGE SCALE GENOMIC DNA]</scope>
    <source>
        <strain evidence="10 11">CECT 8333</strain>
    </source>
</reference>
<comment type="caution">
    <text evidence="10">The sequence shown here is derived from an EMBL/GenBank/DDBJ whole genome shotgun (WGS) entry which is preliminary data.</text>
</comment>
<comment type="subunit">
    <text evidence="7">Heterododecamer (2C3:3R2) of six catalytic PyrB chains organized as two trimers (C3), and six regulatory PyrI chains organized as three dimers (R2).</text>
</comment>
<evidence type="ECO:0000256" key="7">
    <source>
        <dbReference type="HAMAP-Rule" id="MF_00001"/>
    </source>
</evidence>
<dbReference type="InterPro" id="IPR036901">
    <property type="entry name" value="Asp/Orn_carbamoylTrfase_sf"/>
</dbReference>
<evidence type="ECO:0000313" key="10">
    <source>
        <dbReference type="EMBL" id="RCX22853.1"/>
    </source>
</evidence>